<sequence length="99" mass="11856">MHHHTNCQAQILIQNILLQFPILRVWYQIPRSQINQYSQAWTMFYQCSHTCNTKRVAVGNFQIVQHCQRVELEDFQHKGIVWNRTVSHDNGFYLVTKPE</sequence>
<accession>A0A8D8Y3W2</accession>
<protein>
    <submittedName>
        <fullName evidence="1">Uncharacterized protein</fullName>
    </submittedName>
</protein>
<evidence type="ECO:0000313" key="1">
    <source>
        <dbReference type="EMBL" id="CAG6717215.1"/>
    </source>
</evidence>
<proteinExistence type="predicted"/>
<dbReference type="AlphaFoldDB" id="A0A8D8Y3W2"/>
<dbReference type="EMBL" id="HBUF01355591">
    <property type="protein sequence ID" value="CAG6717215.1"/>
    <property type="molecule type" value="Transcribed_RNA"/>
</dbReference>
<name>A0A8D8Y3W2_9HEMI</name>
<organism evidence="1">
    <name type="scientific">Cacopsylla melanoneura</name>
    <dbReference type="NCBI Taxonomy" id="428564"/>
    <lineage>
        <taxon>Eukaryota</taxon>
        <taxon>Metazoa</taxon>
        <taxon>Ecdysozoa</taxon>
        <taxon>Arthropoda</taxon>
        <taxon>Hexapoda</taxon>
        <taxon>Insecta</taxon>
        <taxon>Pterygota</taxon>
        <taxon>Neoptera</taxon>
        <taxon>Paraneoptera</taxon>
        <taxon>Hemiptera</taxon>
        <taxon>Sternorrhyncha</taxon>
        <taxon>Psylloidea</taxon>
        <taxon>Psyllidae</taxon>
        <taxon>Psyllinae</taxon>
        <taxon>Cacopsylla</taxon>
    </lineage>
</organism>
<reference evidence="1" key="1">
    <citation type="submission" date="2021-05" db="EMBL/GenBank/DDBJ databases">
        <authorList>
            <person name="Alioto T."/>
            <person name="Alioto T."/>
            <person name="Gomez Garrido J."/>
        </authorList>
    </citation>
    <scope>NUCLEOTIDE SEQUENCE</scope>
</reference>